<organism evidence="8">
    <name type="scientific">Aceria tosichella</name>
    <name type="common">wheat curl mite</name>
    <dbReference type="NCBI Taxonomy" id="561515"/>
    <lineage>
        <taxon>Eukaryota</taxon>
        <taxon>Metazoa</taxon>
        <taxon>Ecdysozoa</taxon>
        <taxon>Arthropoda</taxon>
        <taxon>Chelicerata</taxon>
        <taxon>Arachnida</taxon>
        <taxon>Acari</taxon>
        <taxon>Acariformes</taxon>
        <taxon>Trombidiformes</taxon>
        <taxon>Prostigmata</taxon>
        <taxon>Eupodina</taxon>
        <taxon>Eriophyoidea</taxon>
        <taxon>Eriophyidae</taxon>
        <taxon>Eriophyinae</taxon>
        <taxon>Aceriini</taxon>
        <taxon>Aceria</taxon>
    </lineage>
</organism>
<dbReference type="PANTHER" id="PTHR19282:SF456">
    <property type="entry name" value="CD63 MOLECULE"/>
    <property type="match status" value="1"/>
</dbReference>
<evidence type="ECO:0000256" key="7">
    <source>
        <dbReference type="RuleBase" id="RU361218"/>
    </source>
</evidence>
<keyword evidence="5 7" id="KW-0472">Membrane</keyword>
<evidence type="ECO:0000256" key="1">
    <source>
        <dbReference type="ARBA" id="ARBA00004141"/>
    </source>
</evidence>
<evidence type="ECO:0000256" key="5">
    <source>
        <dbReference type="ARBA" id="ARBA00023136"/>
    </source>
</evidence>
<gene>
    <name evidence="8" type="primary">Cd53</name>
    <name evidence="8" type="ORF">g.19967</name>
</gene>
<comment type="subcellular location">
    <subcellularLocation>
        <location evidence="1 7">Membrane</location>
        <topology evidence="1 7">Multi-pass membrane protein</topology>
    </subcellularLocation>
</comment>
<dbReference type="AlphaFoldDB" id="A0A6G1SCJ5"/>
<dbReference type="Pfam" id="PF00335">
    <property type="entry name" value="Tetraspanin"/>
    <property type="match status" value="1"/>
</dbReference>
<dbReference type="InterPro" id="IPR008952">
    <property type="entry name" value="Tetraspanin_EC2_sf"/>
</dbReference>
<evidence type="ECO:0000256" key="3">
    <source>
        <dbReference type="ARBA" id="ARBA00022692"/>
    </source>
</evidence>
<feature type="transmembrane region" description="Helical" evidence="7">
    <location>
        <begin position="12"/>
        <end position="34"/>
    </location>
</feature>
<feature type="transmembrane region" description="Helical" evidence="7">
    <location>
        <begin position="83"/>
        <end position="106"/>
    </location>
</feature>
<dbReference type="InterPro" id="IPR000301">
    <property type="entry name" value="Tetraspanin_animals"/>
</dbReference>
<dbReference type="PANTHER" id="PTHR19282">
    <property type="entry name" value="TETRASPANIN"/>
    <property type="match status" value="1"/>
</dbReference>
<evidence type="ECO:0000256" key="6">
    <source>
        <dbReference type="PIRSR" id="PIRSR002419-1"/>
    </source>
</evidence>
<comment type="similarity">
    <text evidence="2 7">Belongs to the tetraspanin (TM4SF) family.</text>
</comment>
<dbReference type="SUPFAM" id="SSF48652">
    <property type="entry name" value="Tetraspanin"/>
    <property type="match status" value="1"/>
</dbReference>
<feature type="transmembrane region" description="Helical" evidence="7">
    <location>
        <begin position="193"/>
        <end position="215"/>
    </location>
</feature>
<keyword evidence="4 7" id="KW-1133">Transmembrane helix</keyword>
<accession>A0A6G1SCJ5</accession>
<evidence type="ECO:0000256" key="4">
    <source>
        <dbReference type="ARBA" id="ARBA00022989"/>
    </source>
</evidence>
<dbReference type="EMBL" id="GGYP01002892">
    <property type="protein sequence ID" value="MDE47663.1"/>
    <property type="molecule type" value="Transcribed_RNA"/>
</dbReference>
<name>A0A6G1SCJ5_9ACAR</name>
<dbReference type="GO" id="GO:0005886">
    <property type="term" value="C:plasma membrane"/>
    <property type="evidence" value="ECO:0007669"/>
    <property type="project" value="TreeGrafter"/>
</dbReference>
<protein>
    <recommendedName>
        <fullName evidence="7">Tetraspanin</fullName>
    </recommendedName>
</protein>
<evidence type="ECO:0000256" key="2">
    <source>
        <dbReference type="ARBA" id="ARBA00006840"/>
    </source>
</evidence>
<dbReference type="PIRSF" id="PIRSF002419">
    <property type="entry name" value="Tetraspanin"/>
    <property type="match status" value="1"/>
</dbReference>
<feature type="disulfide bond" evidence="6">
    <location>
        <begin position="144"/>
        <end position="161"/>
    </location>
</feature>
<dbReference type="CDD" id="cd03127">
    <property type="entry name" value="tetraspanin_LEL"/>
    <property type="match status" value="1"/>
</dbReference>
<reference evidence="8" key="1">
    <citation type="submission" date="2018-10" db="EMBL/GenBank/DDBJ databases">
        <title>Transcriptome assembly of Aceria tosichella (Wheat curl mite) Type 2.</title>
        <authorList>
            <person name="Scully E.D."/>
            <person name="Geib S.M."/>
            <person name="Palmer N.A."/>
            <person name="Gupta A.K."/>
            <person name="Sarath G."/>
            <person name="Tatineni S."/>
        </authorList>
    </citation>
    <scope>NUCLEOTIDE SEQUENCE</scope>
    <source>
        <strain evidence="8">LincolnNE</strain>
    </source>
</reference>
<feature type="transmembrane region" description="Helical" evidence="7">
    <location>
        <begin position="54"/>
        <end position="76"/>
    </location>
</feature>
<evidence type="ECO:0000313" key="8">
    <source>
        <dbReference type="EMBL" id="MDE47663.1"/>
    </source>
</evidence>
<dbReference type="Gene3D" id="1.10.1450.10">
    <property type="entry name" value="Tetraspanin"/>
    <property type="match status" value="1"/>
</dbReference>
<dbReference type="PRINTS" id="PR00259">
    <property type="entry name" value="TMFOUR"/>
</dbReference>
<sequence>MAAGLRCGSSTIKYLLFFFNFIFSLFGLAILVLGILGCTKSINTSDLSNLRNSFIVLCIVGGAIFVIAFCGCCGAVRESNCLLVTFAVLLLTIIVCEVVLAIVIFVNLSSIDDGVAAVFNDALKNKNAASMESVDFVQGSFQCCGLKDASFWGSNQLPNSCCSDGANCTPKNAYTDGCANAFSKLIKQLGKSLGAVAIALAVVEVIGVWFALALAGEIKRLGR</sequence>
<keyword evidence="6" id="KW-1015">Disulfide bond</keyword>
<dbReference type="InterPro" id="IPR018499">
    <property type="entry name" value="Tetraspanin/Peripherin"/>
</dbReference>
<keyword evidence="3 7" id="KW-0812">Transmembrane</keyword>
<proteinExistence type="inferred from homology"/>
<feature type="disulfide bond" evidence="6">
    <location>
        <begin position="143"/>
        <end position="178"/>
    </location>
</feature>